<evidence type="ECO:0000313" key="2">
    <source>
        <dbReference type="EMBL" id="MFB9675879.1"/>
    </source>
</evidence>
<organism evidence="2 3">
    <name type="scientific">Streptosporangium vulgare</name>
    <dbReference type="NCBI Taxonomy" id="46190"/>
    <lineage>
        <taxon>Bacteria</taxon>
        <taxon>Bacillati</taxon>
        <taxon>Actinomycetota</taxon>
        <taxon>Actinomycetes</taxon>
        <taxon>Streptosporangiales</taxon>
        <taxon>Streptosporangiaceae</taxon>
        <taxon>Streptosporangium</taxon>
    </lineage>
</organism>
<reference evidence="2 3" key="1">
    <citation type="submission" date="2024-09" db="EMBL/GenBank/DDBJ databases">
        <authorList>
            <person name="Sun Q."/>
            <person name="Mori K."/>
        </authorList>
    </citation>
    <scope>NUCLEOTIDE SEQUENCE [LARGE SCALE GENOMIC DNA]</scope>
    <source>
        <strain evidence="2 3">JCM 3028</strain>
    </source>
</reference>
<name>A0ABV5TA03_9ACTN</name>
<protein>
    <submittedName>
        <fullName evidence="2">Phosphopantetheine-binding protein</fullName>
    </submittedName>
</protein>
<dbReference type="SUPFAM" id="SSF47336">
    <property type="entry name" value="ACP-like"/>
    <property type="match status" value="1"/>
</dbReference>
<evidence type="ECO:0000259" key="1">
    <source>
        <dbReference type="PROSITE" id="PS50075"/>
    </source>
</evidence>
<evidence type="ECO:0000313" key="3">
    <source>
        <dbReference type="Proteomes" id="UP001589610"/>
    </source>
</evidence>
<keyword evidence="3" id="KW-1185">Reference proteome</keyword>
<accession>A0ABV5TA03</accession>
<feature type="domain" description="Carrier" evidence="1">
    <location>
        <begin position="8"/>
        <end position="81"/>
    </location>
</feature>
<proteinExistence type="predicted"/>
<dbReference type="Gene3D" id="1.10.1200.10">
    <property type="entry name" value="ACP-like"/>
    <property type="match status" value="1"/>
</dbReference>
<gene>
    <name evidence="2" type="ORF">ACFFRH_10305</name>
</gene>
<dbReference type="RefSeq" id="WP_344745389.1">
    <property type="nucleotide sequence ID" value="NZ_BAAAWW010000064.1"/>
</dbReference>
<dbReference type="Proteomes" id="UP001589610">
    <property type="component" value="Unassembled WGS sequence"/>
</dbReference>
<dbReference type="InterPro" id="IPR009081">
    <property type="entry name" value="PP-bd_ACP"/>
</dbReference>
<dbReference type="Pfam" id="PF00550">
    <property type="entry name" value="PP-binding"/>
    <property type="match status" value="1"/>
</dbReference>
<sequence length="93" mass="10214">MRREISAPPTADDLRQAVATIIGTEPGEITGDANLVFLGLGSLEMMRLVTRWRRQGIAVEFGELAAEPTVEAWQRHLRAAWEARQVKSGEAVG</sequence>
<dbReference type="PROSITE" id="PS50075">
    <property type="entry name" value="CARRIER"/>
    <property type="match status" value="1"/>
</dbReference>
<dbReference type="EMBL" id="JBHMBS010000004">
    <property type="protein sequence ID" value="MFB9675879.1"/>
    <property type="molecule type" value="Genomic_DNA"/>
</dbReference>
<dbReference type="InterPro" id="IPR036736">
    <property type="entry name" value="ACP-like_sf"/>
</dbReference>
<comment type="caution">
    <text evidence="2">The sequence shown here is derived from an EMBL/GenBank/DDBJ whole genome shotgun (WGS) entry which is preliminary data.</text>
</comment>